<name>A0A2M8LAP6_9BACT</name>
<proteinExistence type="predicted"/>
<feature type="coiled-coil region" evidence="1">
    <location>
        <begin position="170"/>
        <end position="204"/>
    </location>
</feature>
<keyword evidence="1" id="KW-0175">Coiled coil</keyword>
<reference evidence="5" key="1">
    <citation type="submission" date="2017-09" db="EMBL/GenBank/DDBJ databases">
        <title>Depth-based differentiation of microbial function through sediment-hosted aquifers and enrichment of novel symbionts in the deep terrestrial subsurface.</title>
        <authorList>
            <person name="Probst A.J."/>
            <person name="Ladd B."/>
            <person name="Jarett J.K."/>
            <person name="Geller-Mcgrath D.E."/>
            <person name="Sieber C.M.K."/>
            <person name="Emerson J.B."/>
            <person name="Anantharaman K."/>
            <person name="Thomas B.C."/>
            <person name="Malmstrom R."/>
            <person name="Stieglmeier M."/>
            <person name="Klingl A."/>
            <person name="Woyke T."/>
            <person name="Ryan C.M."/>
            <person name="Banfield J.F."/>
        </authorList>
    </citation>
    <scope>NUCLEOTIDE SEQUENCE [LARGE SCALE GENOMIC DNA]</scope>
</reference>
<dbReference type="InterPro" id="IPR023346">
    <property type="entry name" value="Lysozyme-like_dom_sf"/>
</dbReference>
<protein>
    <recommendedName>
        <fullName evidence="3">Transglycosylase SLT domain-containing protein</fullName>
    </recommendedName>
</protein>
<feature type="coiled-coil region" evidence="1">
    <location>
        <begin position="33"/>
        <end position="81"/>
    </location>
</feature>
<evidence type="ECO:0000256" key="1">
    <source>
        <dbReference type="SAM" id="Coils"/>
    </source>
</evidence>
<evidence type="ECO:0000259" key="3">
    <source>
        <dbReference type="Pfam" id="PF13406"/>
    </source>
</evidence>
<feature type="coiled-coil region" evidence="1">
    <location>
        <begin position="110"/>
        <end position="137"/>
    </location>
</feature>
<evidence type="ECO:0000313" key="4">
    <source>
        <dbReference type="EMBL" id="PJE73707.1"/>
    </source>
</evidence>
<comment type="caution">
    <text evidence="4">The sequence shown here is derived from an EMBL/GenBank/DDBJ whole genome shotgun (WGS) entry which is preliminary data.</text>
</comment>
<feature type="domain" description="Transglycosylase SLT" evidence="3">
    <location>
        <begin position="267"/>
        <end position="403"/>
    </location>
</feature>
<dbReference type="Gene3D" id="1.10.530.10">
    <property type="match status" value="1"/>
</dbReference>
<gene>
    <name evidence="4" type="ORF">COV02_01055</name>
</gene>
<dbReference type="InterPro" id="IPR031304">
    <property type="entry name" value="SLT_2"/>
</dbReference>
<dbReference type="AlphaFoldDB" id="A0A2M8LAP6"/>
<keyword evidence="2" id="KW-0732">Signal</keyword>
<dbReference type="Gene3D" id="6.10.250.3150">
    <property type="match status" value="1"/>
</dbReference>
<accession>A0A2M8LAP6</accession>
<organism evidence="4 5">
    <name type="scientific">Candidatus Terrybacteria bacterium CG10_big_fil_rev_8_21_14_0_10_41_10</name>
    <dbReference type="NCBI Taxonomy" id="1975026"/>
    <lineage>
        <taxon>Bacteria</taxon>
        <taxon>Candidatus Terryibacteriota</taxon>
    </lineage>
</organism>
<dbReference type="SUPFAM" id="SSF53955">
    <property type="entry name" value="Lysozyme-like"/>
    <property type="match status" value="1"/>
</dbReference>
<feature type="chain" id="PRO_5014604866" description="Transglycosylase SLT domain-containing protein" evidence="2">
    <location>
        <begin position="29"/>
        <end position="454"/>
    </location>
</feature>
<sequence>MIFKRSILIFGFLFLAIFAVSTNDGVFAEELGQEAVNNRKAQLEKELEYLEAQINGYGSLIQSKQKESASLQRDIDVFNAKIKKTKLEIQKLDITITNASAGISKRNSEIDILQEKADRVKESLAELLRKNNEMDDVTMVEMILGNKVVSDFFVITDSFASVQKSIHVFLEDIRDTNDKLGKEIENLEKEKAEKNRLKMAQEMSRKSLATSEAEKKEMLNVTKGLEKNYAKILEDKHREAAKIRSALFALRDTAAIPFGEAYGYALEAQKKTGVRPAFLLAILTQESNLGENTGQCLVTDFKTGDGVGKNTGRVFKGIMKPSRDVTPFLDFANRLSFDPKTKPVSCPQTGGYGGAMGPSQFIPSTWKIYEKRISAATGVAIPDPWIPRDAFFASAIYLSDLGAGKGTYNAEHEAAARYYAGGGWYKVSGQGYGTSVLRHAQNIQENMIDPLNLY</sequence>
<dbReference type="Pfam" id="PF13406">
    <property type="entry name" value="SLT_2"/>
    <property type="match status" value="1"/>
</dbReference>
<evidence type="ECO:0000313" key="5">
    <source>
        <dbReference type="Proteomes" id="UP000230959"/>
    </source>
</evidence>
<dbReference type="EMBL" id="PFER01000017">
    <property type="protein sequence ID" value="PJE73707.1"/>
    <property type="molecule type" value="Genomic_DNA"/>
</dbReference>
<dbReference type="Proteomes" id="UP000230959">
    <property type="component" value="Unassembled WGS sequence"/>
</dbReference>
<feature type="signal peptide" evidence="2">
    <location>
        <begin position="1"/>
        <end position="28"/>
    </location>
</feature>
<evidence type="ECO:0000256" key="2">
    <source>
        <dbReference type="SAM" id="SignalP"/>
    </source>
</evidence>